<evidence type="ECO:0000313" key="2">
    <source>
        <dbReference type="EMBL" id="VEL10054.1"/>
    </source>
</evidence>
<proteinExistence type="predicted"/>
<organism evidence="2 3">
    <name type="scientific">Protopolystoma xenopodis</name>
    <dbReference type="NCBI Taxonomy" id="117903"/>
    <lineage>
        <taxon>Eukaryota</taxon>
        <taxon>Metazoa</taxon>
        <taxon>Spiralia</taxon>
        <taxon>Lophotrochozoa</taxon>
        <taxon>Platyhelminthes</taxon>
        <taxon>Monogenea</taxon>
        <taxon>Polyopisthocotylea</taxon>
        <taxon>Polystomatidea</taxon>
        <taxon>Polystomatidae</taxon>
        <taxon>Protopolystoma</taxon>
    </lineage>
</organism>
<accession>A0A448WEW7</accession>
<keyword evidence="3" id="KW-1185">Reference proteome</keyword>
<evidence type="ECO:0000256" key="1">
    <source>
        <dbReference type="SAM" id="MobiDB-lite"/>
    </source>
</evidence>
<evidence type="ECO:0000313" key="3">
    <source>
        <dbReference type="Proteomes" id="UP000784294"/>
    </source>
</evidence>
<feature type="compositionally biased region" description="Polar residues" evidence="1">
    <location>
        <begin position="1"/>
        <end position="17"/>
    </location>
</feature>
<reference evidence="2" key="1">
    <citation type="submission" date="2018-11" db="EMBL/GenBank/DDBJ databases">
        <authorList>
            <consortium name="Pathogen Informatics"/>
        </authorList>
    </citation>
    <scope>NUCLEOTIDE SEQUENCE</scope>
</reference>
<gene>
    <name evidence="2" type="ORF">PXEA_LOCUS3494</name>
</gene>
<name>A0A448WEW7_9PLAT</name>
<dbReference type="Proteomes" id="UP000784294">
    <property type="component" value="Unassembled WGS sequence"/>
</dbReference>
<feature type="region of interest" description="Disordered" evidence="1">
    <location>
        <begin position="1"/>
        <end position="30"/>
    </location>
</feature>
<comment type="caution">
    <text evidence="2">The sequence shown here is derived from an EMBL/GenBank/DDBJ whole genome shotgun (WGS) entry which is preliminary data.</text>
</comment>
<dbReference type="EMBL" id="CAAALY010007918">
    <property type="protein sequence ID" value="VEL10054.1"/>
    <property type="molecule type" value="Genomic_DNA"/>
</dbReference>
<dbReference type="AlphaFoldDB" id="A0A448WEW7"/>
<sequence>MPSAPQVSSEDLRSTAQPKHVVPANDKPSKTPIASCCWSIRSGLTDYLRTLRVGAGARKQLGITEKALMMTKFRRCLSTMDLVCYGIGK</sequence>
<protein>
    <submittedName>
        <fullName evidence="2">Uncharacterized protein</fullName>
    </submittedName>
</protein>